<feature type="transmembrane region" description="Helical" evidence="7">
    <location>
        <begin position="47"/>
        <end position="65"/>
    </location>
</feature>
<keyword evidence="5 7" id="KW-1133">Transmembrane helix</keyword>
<protein>
    <submittedName>
        <fullName evidence="9">Cation:proton antiporter</fullName>
    </submittedName>
</protein>
<accession>A0A7X9NZW0</accession>
<evidence type="ECO:0000256" key="4">
    <source>
        <dbReference type="ARBA" id="ARBA00022692"/>
    </source>
</evidence>
<dbReference type="EMBL" id="JABANE010000006">
    <property type="protein sequence ID" value="NME66984.1"/>
    <property type="molecule type" value="Genomic_DNA"/>
</dbReference>
<dbReference type="AlphaFoldDB" id="A0A7X9NZW0"/>
<comment type="subcellular location">
    <subcellularLocation>
        <location evidence="1">Membrane</location>
        <topology evidence="1">Multi-pass membrane protein</topology>
    </subcellularLocation>
</comment>
<dbReference type="InterPro" id="IPR006153">
    <property type="entry name" value="Cation/H_exchanger_TM"/>
</dbReference>
<keyword evidence="4 7" id="KW-0812">Transmembrane</keyword>
<comment type="similarity">
    <text evidence="2">Belongs to the monovalent cation:proton antiporter 2 (CPA2) transporter (TC 2.A.37) family.</text>
</comment>
<dbReference type="PANTHER" id="PTHR42751:SF1">
    <property type="entry name" value="CATION_PROTON ANTIPORTER YBAL-RELATED"/>
    <property type="match status" value="1"/>
</dbReference>
<feature type="transmembrane region" description="Helical" evidence="7">
    <location>
        <begin position="77"/>
        <end position="99"/>
    </location>
</feature>
<sequence length="535" mass="59369">MTEEIILIVLTTFVTGFLAFKSKFPPLVGFLIAGFVLHAFGVESNDIIKWLADTGVTLLLFTIGLKLDIKMLIGKHIWLSALIHNLGTTLYFFLALWGLQVMGIDLLASLGYVELLLVAFALSFSSTVFAIKTLQEKGVMNAIYGALSIGVLVMQDIFAVVFMTISTGKVPEIWAVLLFGLPLLRPLFYKVMDTVEHGEMLVIFGIFMCFVMGSGLFAEAGLKPDLGALVIGVLLSGHPKASELSKSLFNIKELLLVCFFLDIGLSTSLTTSAFIFAFVLVLLLPLKGWLYFRIFDLFNFRVRTSVFSALTLMNYSEFGLIVGGLGYKFGWISGELLVSIAVAVSLSFIIASPINNWSNEVYQFLARIKKENSRLNKMDQMLNTGKSKILILGMGRIGTGIYDEINKVYEGTVLGVDVKEGAVESQLEEGRNAIQGDAVDWDFWHRIKNINQFEMILFAMPHHHSNDLAVRQLKQLNFKGKTAAIVEYSDQIDQLKAEGVDAVYNVYREAGKGFAQHVIEHFSDNTISFAYKATN</sequence>
<feature type="transmembrane region" description="Helical" evidence="7">
    <location>
        <begin position="331"/>
        <end position="351"/>
    </location>
</feature>
<evidence type="ECO:0000256" key="6">
    <source>
        <dbReference type="ARBA" id="ARBA00023136"/>
    </source>
</evidence>
<feature type="transmembrane region" description="Helical" evidence="7">
    <location>
        <begin position="305"/>
        <end position="325"/>
    </location>
</feature>
<dbReference type="PROSITE" id="PS51201">
    <property type="entry name" value="RCK_N"/>
    <property type="match status" value="1"/>
</dbReference>
<keyword evidence="3" id="KW-0813">Transport</keyword>
<dbReference type="InterPro" id="IPR003148">
    <property type="entry name" value="RCK_N"/>
</dbReference>
<feature type="transmembrane region" description="Helical" evidence="7">
    <location>
        <begin position="143"/>
        <end position="165"/>
    </location>
</feature>
<dbReference type="Pfam" id="PF02254">
    <property type="entry name" value="TrkA_N"/>
    <property type="match status" value="1"/>
</dbReference>
<dbReference type="InterPro" id="IPR038770">
    <property type="entry name" value="Na+/solute_symporter_sf"/>
</dbReference>
<keyword evidence="10" id="KW-1185">Reference proteome</keyword>
<feature type="transmembrane region" description="Helical" evidence="7">
    <location>
        <begin position="111"/>
        <end position="131"/>
    </location>
</feature>
<evidence type="ECO:0000313" key="10">
    <source>
        <dbReference type="Proteomes" id="UP000576082"/>
    </source>
</evidence>
<feature type="transmembrane region" description="Helical" evidence="7">
    <location>
        <begin position="254"/>
        <end position="284"/>
    </location>
</feature>
<feature type="domain" description="RCK N-terminal" evidence="8">
    <location>
        <begin position="386"/>
        <end position="504"/>
    </location>
</feature>
<evidence type="ECO:0000256" key="3">
    <source>
        <dbReference type="ARBA" id="ARBA00022448"/>
    </source>
</evidence>
<comment type="caution">
    <text evidence="9">The sequence shown here is derived from an EMBL/GenBank/DDBJ whole genome shotgun (WGS) entry which is preliminary data.</text>
</comment>
<dbReference type="RefSeq" id="WP_169654980.1">
    <property type="nucleotide sequence ID" value="NZ_JABANE010000006.1"/>
</dbReference>
<dbReference type="GO" id="GO:0016020">
    <property type="term" value="C:membrane"/>
    <property type="evidence" value="ECO:0007669"/>
    <property type="project" value="UniProtKB-SubCell"/>
</dbReference>
<evidence type="ECO:0000256" key="7">
    <source>
        <dbReference type="SAM" id="Phobius"/>
    </source>
</evidence>
<dbReference type="Pfam" id="PF00999">
    <property type="entry name" value="Na_H_Exchanger"/>
    <property type="match status" value="1"/>
</dbReference>
<evidence type="ECO:0000256" key="1">
    <source>
        <dbReference type="ARBA" id="ARBA00004141"/>
    </source>
</evidence>
<proteinExistence type="inferred from homology"/>
<gene>
    <name evidence="9" type="ORF">HHU12_03305</name>
</gene>
<organism evidence="9 10">
    <name type="scientific">Flammeovirga aprica JL-4</name>
    <dbReference type="NCBI Taxonomy" id="694437"/>
    <lineage>
        <taxon>Bacteria</taxon>
        <taxon>Pseudomonadati</taxon>
        <taxon>Bacteroidota</taxon>
        <taxon>Cytophagia</taxon>
        <taxon>Cytophagales</taxon>
        <taxon>Flammeovirgaceae</taxon>
        <taxon>Flammeovirga</taxon>
    </lineage>
</organism>
<dbReference type="PANTHER" id="PTHR42751">
    <property type="entry name" value="SODIUM/HYDROGEN EXCHANGER FAMILY/TRKA DOMAIN PROTEIN"/>
    <property type="match status" value="1"/>
</dbReference>
<keyword evidence="6 7" id="KW-0472">Membrane</keyword>
<evidence type="ECO:0000313" key="9">
    <source>
        <dbReference type="EMBL" id="NME66984.1"/>
    </source>
</evidence>
<evidence type="ECO:0000256" key="5">
    <source>
        <dbReference type="ARBA" id="ARBA00022989"/>
    </source>
</evidence>
<name>A0A7X9NZW0_9BACT</name>
<dbReference type="SUPFAM" id="SSF51735">
    <property type="entry name" value="NAD(P)-binding Rossmann-fold domains"/>
    <property type="match status" value="1"/>
</dbReference>
<feature type="transmembrane region" description="Helical" evidence="7">
    <location>
        <begin position="200"/>
        <end position="218"/>
    </location>
</feature>
<feature type="transmembrane region" description="Helical" evidence="7">
    <location>
        <begin position="171"/>
        <end position="188"/>
    </location>
</feature>
<dbReference type="InterPro" id="IPR036291">
    <property type="entry name" value="NAD(P)-bd_dom_sf"/>
</dbReference>
<reference evidence="9 10" key="1">
    <citation type="submission" date="2020-04" db="EMBL/GenBank/DDBJ databases">
        <title>Flammeovirga sp. SR4, a novel species isolated from seawater.</title>
        <authorList>
            <person name="Wang X."/>
        </authorList>
    </citation>
    <scope>NUCLEOTIDE SEQUENCE [LARGE SCALE GENOMIC DNA]</scope>
    <source>
        <strain evidence="9 10">ATCC 23126</strain>
    </source>
</reference>
<evidence type="ECO:0000259" key="8">
    <source>
        <dbReference type="PROSITE" id="PS51201"/>
    </source>
</evidence>
<dbReference type="Gene3D" id="3.40.50.720">
    <property type="entry name" value="NAD(P)-binding Rossmann-like Domain"/>
    <property type="match status" value="1"/>
</dbReference>
<dbReference type="GO" id="GO:0006813">
    <property type="term" value="P:potassium ion transport"/>
    <property type="evidence" value="ECO:0007669"/>
    <property type="project" value="InterPro"/>
</dbReference>
<dbReference type="Gene3D" id="1.20.1530.20">
    <property type="match status" value="1"/>
</dbReference>
<dbReference type="Proteomes" id="UP000576082">
    <property type="component" value="Unassembled WGS sequence"/>
</dbReference>
<evidence type="ECO:0000256" key="2">
    <source>
        <dbReference type="ARBA" id="ARBA00005551"/>
    </source>
</evidence>
<dbReference type="GO" id="GO:0015297">
    <property type="term" value="F:antiporter activity"/>
    <property type="evidence" value="ECO:0007669"/>
    <property type="project" value="InterPro"/>
</dbReference>
<dbReference type="GO" id="GO:1902600">
    <property type="term" value="P:proton transmembrane transport"/>
    <property type="evidence" value="ECO:0007669"/>
    <property type="project" value="InterPro"/>
</dbReference>